<evidence type="ECO:0008006" key="4">
    <source>
        <dbReference type="Google" id="ProtNLM"/>
    </source>
</evidence>
<evidence type="ECO:0000313" key="2">
    <source>
        <dbReference type="EMBL" id="MDO6416760.1"/>
    </source>
</evidence>
<dbReference type="EMBL" id="JAUOTP010000012">
    <property type="protein sequence ID" value="MDO6416760.1"/>
    <property type="molecule type" value="Genomic_DNA"/>
</dbReference>
<reference evidence="2" key="1">
    <citation type="submission" date="2023-07" db="EMBL/GenBank/DDBJ databases">
        <authorList>
            <person name="Kim M."/>
        </authorList>
    </citation>
    <scope>NUCLEOTIDE SEQUENCE</scope>
    <source>
        <strain evidence="2">BIUV-7</strain>
    </source>
</reference>
<keyword evidence="1" id="KW-1133">Transmembrane helix</keyword>
<keyword evidence="1" id="KW-0812">Transmembrane</keyword>
<evidence type="ECO:0000256" key="1">
    <source>
        <dbReference type="SAM" id="Phobius"/>
    </source>
</evidence>
<proteinExistence type="predicted"/>
<protein>
    <recommendedName>
        <fullName evidence="4">5-bromo-4-chloroindolyl phosphate hydrolysis protein</fullName>
    </recommendedName>
</protein>
<feature type="transmembrane region" description="Helical" evidence="1">
    <location>
        <begin position="67"/>
        <end position="87"/>
    </location>
</feature>
<gene>
    <name evidence="2" type="ORF">Q4F19_20415</name>
</gene>
<dbReference type="RefSeq" id="WP_303546579.1">
    <property type="nucleotide sequence ID" value="NZ_JAUOTP010000012.1"/>
</dbReference>
<evidence type="ECO:0000313" key="3">
    <source>
        <dbReference type="Proteomes" id="UP001169764"/>
    </source>
</evidence>
<comment type="caution">
    <text evidence="2">The sequence shown here is derived from an EMBL/GenBank/DDBJ whole genome shotgun (WGS) entry which is preliminary data.</text>
</comment>
<name>A0ABT8YG26_9SPHN</name>
<sequence>MPDPHRVVADAEALLHRVSPEGRALAQRERRKRNAAAFRTGKRLLVATIAVFAAAILWAIAIGPIGMTGFTGALVALIAAWSIILFASRSIEETPERLVQSDLARLPQRTETWLRAQRQLLPPPAARLVDGIGVKLEALGTQLAALDPNEPAANAVRKLLAEELPELIQGYARVPLSLRKARDGIGPDVQLIQGLGVVDEELARMSEDLAAGDLRKLATQNRYLELKYKDEAEG</sequence>
<feature type="transmembrane region" description="Helical" evidence="1">
    <location>
        <begin position="40"/>
        <end position="61"/>
    </location>
</feature>
<accession>A0ABT8YG26</accession>
<keyword evidence="3" id="KW-1185">Reference proteome</keyword>
<dbReference type="Proteomes" id="UP001169764">
    <property type="component" value="Unassembled WGS sequence"/>
</dbReference>
<keyword evidence="1" id="KW-0472">Membrane</keyword>
<organism evidence="2 3">
    <name type="scientific">Sphingomonas natans</name>
    <dbReference type="NCBI Taxonomy" id="3063330"/>
    <lineage>
        <taxon>Bacteria</taxon>
        <taxon>Pseudomonadati</taxon>
        <taxon>Pseudomonadota</taxon>
        <taxon>Alphaproteobacteria</taxon>
        <taxon>Sphingomonadales</taxon>
        <taxon>Sphingomonadaceae</taxon>
        <taxon>Sphingomonas</taxon>
    </lineage>
</organism>